<gene>
    <name evidence="1" type="primary">flgN</name>
    <name evidence="1" type="ORF">CCUN_0347</name>
</gene>
<proteinExistence type="predicted"/>
<dbReference type="STRING" id="1121267.CCUN_0347"/>
<dbReference type="GO" id="GO:0044780">
    <property type="term" value="P:bacterial-type flagellum assembly"/>
    <property type="evidence" value="ECO:0007669"/>
    <property type="project" value="InterPro"/>
</dbReference>
<dbReference type="OrthoDB" id="5334106at2"/>
<sequence>MLKEHLDEVNAILDKLIALTEEDLENIKIAKHESVAPNVEKKNKLITEFVNAKKKLDLSLVQLNNSSTKGLSEMLDEEDKNKLDILKKNLQTLYTKNKEYAKLVLIVKDFLDGLIDKMFDIHSNGTDNAYRNKKDIPESIFKINV</sequence>
<dbReference type="Proteomes" id="UP000192902">
    <property type="component" value="Chromosome"/>
</dbReference>
<keyword evidence="1" id="KW-0969">Cilium</keyword>
<dbReference type="eggNOG" id="ENOG5031939">
    <property type="taxonomic scope" value="Bacteria"/>
</dbReference>
<dbReference type="InterPro" id="IPR007809">
    <property type="entry name" value="FlgN-like"/>
</dbReference>
<evidence type="ECO:0000313" key="2">
    <source>
        <dbReference type="Proteomes" id="UP000192902"/>
    </source>
</evidence>
<dbReference type="AlphaFoldDB" id="A0A1W6BV76"/>
<dbReference type="KEGG" id="ccun:CCUN_0347"/>
<evidence type="ECO:0000313" key="1">
    <source>
        <dbReference type="EMBL" id="ARJ55999.1"/>
    </source>
</evidence>
<protein>
    <submittedName>
        <fullName evidence="1">Flagellar biosynthesis protein FlgN</fullName>
    </submittedName>
</protein>
<dbReference type="RefSeq" id="WP_027305231.1">
    <property type="nucleotide sequence ID" value="NZ_CP020867.1"/>
</dbReference>
<keyword evidence="1" id="KW-0966">Cell projection</keyword>
<dbReference type="EMBL" id="CP020867">
    <property type="protein sequence ID" value="ARJ55999.1"/>
    <property type="molecule type" value="Genomic_DNA"/>
</dbReference>
<reference evidence="1 2" key="1">
    <citation type="submission" date="2017-04" db="EMBL/GenBank/DDBJ databases">
        <title>Complete genome sequence of the Campylobacter cuniculorum type strain LMG24588.</title>
        <authorList>
            <person name="Miller W.G."/>
            <person name="Yee E."/>
            <person name="Revez J."/>
            <person name="Bono J.L."/>
            <person name="Rossi M."/>
        </authorList>
    </citation>
    <scope>NUCLEOTIDE SEQUENCE [LARGE SCALE GENOMIC DNA]</scope>
    <source>
        <strain evidence="1 2">LMG 24588</strain>
    </source>
</reference>
<dbReference type="Pfam" id="PF05130">
    <property type="entry name" value="FlgN"/>
    <property type="match status" value="1"/>
</dbReference>
<accession>A0A1W6BV76</accession>
<organism evidence="1 2">
    <name type="scientific">Campylobacter cuniculorum DSM 23162 = LMG 24588</name>
    <dbReference type="NCBI Taxonomy" id="1121267"/>
    <lineage>
        <taxon>Bacteria</taxon>
        <taxon>Pseudomonadati</taxon>
        <taxon>Campylobacterota</taxon>
        <taxon>Epsilonproteobacteria</taxon>
        <taxon>Campylobacterales</taxon>
        <taxon>Campylobacteraceae</taxon>
        <taxon>Campylobacter</taxon>
    </lineage>
</organism>
<name>A0A1W6BV76_9BACT</name>
<keyword evidence="1" id="KW-0282">Flagellum</keyword>